<proteinExistence type="predicted"/>
<protein>
    <submittedName>
        <fullName evidence="1">Uncharacterized protein</fullName>
    </submittedName>
</protein>
<reference evidence="1 2" key="1">
    <citation type="journal article" date="2019" name="Sci. Rep.">
        <title>Orb-weaving spider Araneus ventricosus genome elucidates the spidroin gene catalogue.</title>
        <authorList>
            <person name="Kono N."/>
            <person name="Nakamura H."/>
            <person name="Ohtoshi R."/>
            <person name="Moran D.A.P."/>
            <person name="Shinohara A."/>
            <person name="Yoshida Y."/>
            <person name="Fujiwara M."/>
            <person name="Mori M."/>
            <person name="Tomita M."/>
            <person name="Arakawa K."/>
        </authorList>
    </citation>
    <scope>NUCLEOTIDE SEQUENCE [LARGE SCALE GENOMIC DNA]</scope>
</reference>
<dbReference type="AlphaFoldDB" id="A0A4Y2G3Y7"/>
<organism evidence="1 2">
    <name type="scientific">Araneus ventricosus</name>
    <name type="common">Orbweaver spider</name>
    <name type="synonym">Epeira ventricosa</name>
    <dbReference type="NCBI Taxonomy" id="182803"/>
    <lineage>
        <taxon>Eukaryota</taxon>
        <taxon>Metazoa</taxon>
        <taxon>Ecdysozoa</taxon>
        <taxon>Arthropoda</taxon>
        <taxon>Chelicerata</taxon>
        <taxon>Arachnida</taxon>
        <taxon>Araneae</taxon>
        <taxon>Araneomorphae</taxon>
        <taxon>Entelegynae</taxon>
        <taxon>Araneoidea</taxon>
        <taxon>Araneidae</taxon>
        <taxon>Araneus</taxon>
    </lineage>
</organism>
<sequence>MVKMCYSIVSNQKYWTSSPKHPGNLNDNRCNNSSSNEAGVLVAIACHGQTTPEGGTYCHWWRDPAPHHCYTPRGGECPLTYPAASHILVLAVPPGIQSKVTSTSRVVPLSTPSHPGY</sequence>
<accession>A0A4Y2G3Y7</accession>
<keyword evidence="2" id="KW-1185">Reference proteome</keyword>
<comment type="caution">
    <text evidence="1">The sequence shown here is derived from an EMBL/GenBank/DDBJ whole genome shotgun (WGS) entry which is preliminary data.</text>
</comment>
<dbReference type="EMBL" id="BGPR01001219">
    <property type="protein sequence ID" value="GBM48542.1"/>
    <property type="molecule type" value="Genomic_DNA"/>
</dbReference>
<dbReference type="Proteomes" id="UP000499080">
    <property type="component" value="Unassembled WGS sequence"/>
</dbReference>
<evidence type="ECO:0000313" key="2">
    <source>
        <dbReference type="Proteomes" id="UP000499080"/>
    </source>
</evidence>
<gene>
    <name evidence="1" type="ORF">AVEN_184564_1</name>
</gene>
<evidence type="ECO:0000313" key="1">
    <source>
        <dbReference type="EMBL" id="GBM48542.1"/>
    </source>
</evidence>
<name>A0A4Y2G3Y7_ARAVE</name>